<evidence type="ECO:0000313" key="3">
    <source>
        <dbReference type="Proteomes" id="UP000691718"/>
    </source>
</evidence>
<name>A0A8S3YFG8_PARAO</name>
<dbReference type="OrthoDB" id="118105at2759"/>
<feature type="compositionally biased region" description="Acidic residues" evidence="1">
    <location>
        <begin position="16"/>
        <end position="31"/>
    </location>
</feature>
<keyword evidence="3" id="KW-1185">Reference proteome</keyword>
<evidence type="ECO:0000256" key="1">
    <source>
        <dbReference type="SAM" id="MobiDB-lite"/>
    </source>
</evidence>
<comment type="caution">
    <text evidence="2">The sequence shown here is derived from an EMBL/GenBank/DDBJ whole genome shotgun (WGS) entry which is preliminary data.</text>
</comment>
<dbReference type="AlphaFoldDB" id="A0A8S3YFG8"/>
<sequence length="142" mass="16330">MDPEERLRHRLMAVLEESDSDVDMCDQESAEEDHVSERSQESDTEQEASDSDDDSIPLSMLRNQARSDNIEANPYVQQESRTTNRESQLPHYLGKDGTVWYKTPFRQNTRIRAENIVTQRPGAASVAQSAMTEIDCWSLFLY</sequence>
<feature type="compositionally biased region" description="Acidic residues" evidence="1">
    <location>
        <begin position="42"/>
        <end position="55"/>
    </location>
</feature>
<evidence type="ECO:0000313" key="2">
    <source>
        <dbReference type="EMBL" id="CAG5059786.1"/>
    </source>
</evidence>
<proteinExistence type="predicted"/>
<protein>
    <submittedName>
        <fullName evidence="2">(apollo) hypothetical protein</fullName>
    </submittedName>
</protein>
<feature type="compositionally biased region" description="Basic and acidic residues" evidence="1">
    <location>
        <begin position="32"/>
        <end position="41"/>
    </location>
</feature>
<feature type="region of interest" description="Disordered" evidence="1">
    <location>
        <begin position="14"/>
        <end position="91"/>
    </location>
</feature>
<organism evidence="2 3">
    <name type="scientific">Parnassius apollo</name>
    <name type="common">Apollo butterfly</name>
    <name type="synonym">Papilio apollo</name>
    <dbReference type="NCBI Taxonomy" id="110799"/>
    <lineage>
        <taxon>Eukaryota</taxon>
        <taxon>Metazoa</taxon>
        <taxon>Ecdysozoa</taxon>
        <taxon>Arthropoda</taxon>
        <taxon>Hexapoda</taxon>
        <taxon>Insecta</taxon>
        <taxon>Pterygota</taxon>
        <taxon>Neoptera</taxon>
        <taxon>Endopterygota</taxon>
        <taxon>Lepidoptera</taxon>
        <taxon>Glossata</taxon>
        <taxon>Ditrysia</taxon>
        <taxon>Papilionoidea</taxon>
        <taxon>Papilionidae</taxon>
        <taxon>Parnassiinae</taxon>
        <taxon>Parnassini</taxon>
        <taxon>Parnassius</taxon>
        <taxon>Parnassius</taxon>
    </lineage>
</organism>
<accession>A0A8S3YFG8</accession>
<gene>
    <name evidence="2" type="ORF">PAPOLLO_LOCUS28134</name>
</gene>
<dbReference type="Proteomes" id="UP000691718">
    <property type="component" value="Unassembled WGS sequence"/>
</dbReference>
<feature type="compositionally biased region" description="Polar residues" evidence="1">
    <location>
        <begin position="75"/>
        <end position="87"/>
    </location>
</feature>
<reference evidence="2" key="1">
    <citation type="submission" date="2021-04" db="EMBL/GenBank/DDBJ databases">
        <authorList>
            <person name="Tunstrom K."/>
        </authorList>
    </citation>
    <scope>NUCLEOTIDE SEQUENCE</scope>
</reference>
<dbReference type="EMBL" id="CAJQZP010001707">
    <property type="protein sequence ID" value="CAG5059786.1"/>
    <property type="molecule type" value="Genomic_DNA"/>
</dbReference>